<evidence type="ECO:0000313" key="2">
    <source>
        <dbReference type="EMBL" id="KAK5174914.1"/>
    </source>
</evidence>
<evidence type="ECO:0000259" key="1">
    <source>
        <dbReference type="PROSITE" id="PS50097"/>
    </source>
</evidence>
<gene>
    <name evidence="2" type="ORF">LTR77_000050</name>
</gene>
<feature type="domain" description="BTB" evidence="1">
    <location>
        <begin position="17"/>
        <end position="77"/>
    </location>
</feature>
<evidence type="ECO:0000313" key="3">
    <source>
        <dbReference type="Proteomes" id="UP001337655"/>
    </source>
</evidence>
<dbReference type="PROSITE" id="PS50097">
    <property type="entry name" value="BTB"/>
    <property type="match status" value="1"/>
</dbReference>
<dbReference type="SMART" id="SM00225">
    <property type="entry name" value="BTB"/>
    <property type="match status" value="1"/>
</dbReference>
<dbReference type="CDD" id="cd18186">
    <property type="entry name" value="BTB_POZ_ZBTB_KLHL-like"/>
    <property type="match status" value="1"/>
</dbReference>
<dbReference type="InterPro" id="IPR011333">
    <property type="entry name" value="SKP1/BTB/POZ_sf"/>
</dbReference>
<keyword evidence="3" id="KW-1185">Reference proteome</keyword>
<dbReference type="EMBL" id="JAVRRT010000001">
    <property type="protein sequence ID" value="KAK5174914.1"/>
    <property type="molecule type" value="Genomic_DNA"/>
</dbReference>
<dbReference type="PANTHER" id="PTHR24413">
    <property type="entry name" value="SPECKLE-TYPE POZ PROTEIN"/>
    <property type="match status" value="1"/>
</dbReference>
<dbReference type="Pfam" id="PF00651">
    <property type="entry name" value="BTB"/>
    <property type="match status" value="1"/>
</dbReference>
<dbReference type="SUPFAM" id="SSF54695">
    <property type="entry name" value="POZ domain"/>
    <property type="match status" value="1"/>
</dbReference>
<comment type="caution">
    <text evidence="2">The sequence shown here is derived from an EMBL/GenBank/DDBJ whole genome shotgun (WGS) entry which is preliminary data.</text>
</comment>
<accession>A0AAV9PLX6</accession>
<organism evidence="2 3">
    <name type="scientific">Saxophila tyrrhenica</name>
    <dbReference type="NCBI Taxonomy" id="1690608"/>
    <lineage>
        <taxon>Eukaryota</taxon>
        <taxon>Fungi</taxon>
        <taxon>Dikarya</taxon>
        <taxon>Ascomycota</taxon>
        <taxon>Pezizomycotina</taxon>
        <taxon>Dothideomycetes</taxon>
        <taxon>Dothideomycetidae</taxon>
        <taxon>Mycosphaerellales</taxon>
        <taxon>Extremaceae</taxon>
        <taxon>Saxophila</taxon>
    </lineage>
</organism>
<name>A0AAV9PLX6_9PEZI</name>
<dbReference type="AlphaFoldDB" id="A0AAV9PLX6"/>
<dbReference type="RefSeq" id="XP_064663552.1">
    <property type="nucleotide sequence ID" value="XM_064797318.1"/>
</dbReference>
<dbReference type="Gene3D" id="3.30.710.10">
    <property type="entry name" value="Potassium Channel Kv1.1, Chain A"/>
    <property type="match status" value="1"/>
</dbReference>
<dbReference type="InterPro" id="IPR000210">
    <property type="entry name" value="BTB/POZ_dom"/>
</dbReference>
<sequence>MADGFDVKAIFDKPEFSDITIKFGAQEVKCHKVVLTQASDYFRTLLTNRNFVESEQATIELQGDEPRAVMAMLRHIYGFPYDQDLAILPSEGIDFHHAVDTTANKYLLSKLEEKALNSLDSSCARYEEACDLLDKVQVFRTIKKFALHKELGGPMDKAYHHILSTQFLALYKLQEFRLWLEEPGKEGVRDMAFELMDNANKNCIGCQVSPCKRCGLTCVVVNKKGNTRGLHCYAGDDCVSRPHTFH</sequence>
<reference evidence="2 3" key="1">
    <citation type="submission" date="2023-08" db="EMBL/GenBank/DDBJ databases">
        <title>Black Yeasts Isolated from many extreme environments.</title>
        <authorList>
            <person name="Coleine C."/>
            <person name="Stajich J.E."/>
            <person name="Selbmann L."/>
        </authorList>
    </citation>
    <scope>NUCLEOTIDE SEQUENCE [LARGE SCALE GENOMIC DNA]</scope>
    <source>
        <strain evidence="2 3">CCFEE 5935</strain>
    </source>
</reference>
<dbReference type="Proteomes" id="UP001337655">
    <property type="component" value="Unassembled WGS sequence"/>
</dbReference>
<protein>
    <recommendedName>
        <fullName evidence="1">BTB domain-containing protein</fullName>
    </recommendedName>
</protein>
<dbReference type="GeneID" id="89921402"/>
<proteinExistence type="predicted"/>